<gene>
    <name evidence="2" type="ORF">F0357_10090</name>
</gene>
<dbReference type="Proteomes" id="UP000332515">
    <property type="component" value="Unassembled WGS sequence"/>
</dbReference>
<sequence>MTDRPAGGFDCATLAAALDRNGGDLARWPAALAAQAEALAARDPAARQDIERAARLEGLIGTLARPQPLDAATIGLVVSGLHDRHRRRERAREHIWRATPRFALASIAGLTLCAMVGLGLGYVAPVPGETGTSVAANTSNQDIATALLGFDPGESL</sequence>
<comment type="caution">
    <text evidence="2">The sequence shown here is derived from an EMBL/GenBank/DDBJ whole genome shotgun (WGS) entry which is preliminary data.</text>
</comment>
<accession>A0A6A7Y5M2</accession>
<evidence type="ECO:0000313" key="3">
    <source>
        <dbReference type="Proteomes" id="UP000332515"/>
    </source>
</evidence>
<name>A0A6A7Y5M2_9HYPH</name>
<dbReference type="RefSeq" id="WP_153480625.1">
    <property type="nucleotide sequence ID" value="NZ_VWNA01000001.1"/>
</dbReference>
<dbReference type="AlphaFoldDB" id="A0A6A7Y5M2"/>
<reference evidence="2 3" key="1">
    <citation type="submission" date="2019-09" db="EMBL/GenBank/DDBJ databases">
        <title>Segnochrobactrum spirostomi gen. nov., sp. nov., isolated from the ciliate Spirostomum cf. yagiui and description of a novel family, Segnochrobactraceae fam. nov. within the order Rhizobiales of the class Alphaproteobacteria.</title>
        <authorList>
            <person name="Akter S."/>
            <person name="Shazib S.U.A."/>
            <person name="Shin M.K."/>
        </authorList>
    </citation>
    <scope>NUCLEOTIDE SEQUENCE [LARGE SCALE GENOMIC DNA]</scope>
    <source>
        <strain evidence="2 3">Sp-1</strain>
    </source>
</reference>
<keyword evidence="1" id="KW-0812">Transmembrane</keyword>
<organism evidence="2 3">
    <name type="scientific">Segnochrobactrum spirostomi</name>
    <dbReference type="NCBI Taxonomy" id="2608987"/>
    <lineage>
        <taxon>Bacteria</taxon>
        <taxon>Pseudomonadati</taxon>
        <taxon>Pseudomonadota</taxon>
        <taxon>Alphaproteobacteria</taxon>
        <taxon>Hyphomicrobiales</taxon>
        <taxon>Segnochrobactraceae</taxon>
        <taxon>Segnochrobactrum</taxon>
    </lineage>
</organism>
<dbReference type="EMBL" id="VWNA01000001">
    <property type="protein sequence ID" value="MQT12992.1"/>
    <property type="molecule type" value="Genomic_DNA"/>
</dbReference>
<protein>
    <submittedName>
        <fullName evidence="2">Uncharacterized protein</fullName>
    </submittedName>
</protein>
<feature type="transmembrane region" description="Helical" evidence="1">
    <location>
        <begin position="102"/>
        <end position="124"/>
    </location>
</feature>
<evidence type="ECO:0000313" key="2">
    <source>
        <dbReference type="EMBL" id="MQT12992.1"/>
    </source>
</evidence>
<keyword evidence="1" id="KW-1133">Transmembrane helix</keyword>
<proteinExistence type="predicted"/>
<evidence type="ECO:0000256" key="1">
    <source>
        <dbReference type="SAM" id="Phobius"/>
    </source>
</evidence>
<keyword evidence="3" id="KW-1185">Reference proteome</keyword>
<keyword evidence="1" id="KW-0472">Membrane</keyword>